<proteinExistence type="predicted"/>
<protein>
    <recommendedName>
        <fullName evidence="2">Response regulatory domain-containing protein</fullName>
    </recommendedName>
</protein>
<dbReference type="SUPFAM" id="SSF52172">
    <property type="entry name" value="CheY-like"/>
    <property type="match status" value="1"/>
</dbReference>
<evidence type="ECO:0000259" key="2">
    <source>
        <dbReference type="PROSITE" id="PS50110"/>
    </source>
</evidence>
<dbReference type="AlphaFoldDB" id="A0A7J6NV67"/>
<dbReference type="PROSITE" id="PS50110">
    <property type="entry name" value="RESPONSE_REGULATORY"/>
    <property type="match status" value="1"/>
</dbReference>
<dbReference type="GO" id="GO:0000160">
    <property type="term" value="P:phosphorelay signal transduction system"/>
    <property type="evidence" value="ECO:0007669"/>
    <property type="project" value="InterPro"/>
</dbReference>
<dbReference type="Proteomes" id="UP000541610">
    <property type="component" value="Unassembled WGS sequence"/>
</dbReference>
<name>A0A7J6NV67_PEROL</name>
<dbReference type="Gene3D" id="3.40.50.2300">
    <property type="match status" value="1"/>
</dbReference>
<evidence type="ECO:0000313" key="3">
    <source>
        <dbReference type="EMBL" id="KAF4687753.1"/>
    </source>
</evidence>
<comment type="caution">
    <text evidence="3">The sequence shown here is derived from an EMBL/GenBank/DDBJ whole genome shotgun (WGS) entry which is preliminary data.</text>
</comment>
<dbReference type="EMBL" id="JABANP010000174">
    <property type="protein sequence ID" value="KAF4687753.1"/>
    <property type="molecule type" value="Genomic_DNA"/>
</dbReference>
<dbReference type="InterPro" id="IPR011006">
    <property type="entry name" value="CheY-like_superfamily"/>
</dbReference>
<reference evidence="3 4" key="1">
    <citation type="submission" date="2020-04" db="EMBL/GenBank/DDBJ databases">
        <title>Perkinsus olseni comparative genomics.</title>
        <authorList>
            <person name="Bogema D.R."/>
        </authorList>
    </citation>
    <scope>NUCLEOTIDE SEQUENCE [LARGE SCALE GENOMIC DNA]</scope>
    <source>
        <strain evidence="3">00978-12</strain>
    </source>
</reference>
<evidence type="ECO:0000313" key="4">
    <source>
        <dbReference type="Proteomes" id="UP000541610"/>
    </source>
</evidence>
<accession>A0A7J6NV67</accession>
<comment type="caution">
    <text evidence="1">Lacks conserved residue(s) required for the propagation of feature annotation.</text>
</comment>
<sequence>MLNVITVSYESEDMVNDDRKILLRDGLGVHRSTFFIDLVCNAREVVEARSKKRAQKKELAQKMVMADEGLAGEGDDQEDLQNTIDELAVKEVLVIDDCDDTATILRPMLVDRAYKTNTVADGFAALDYFNTHPMPDIVIMETELPGNLPGLEFLSQET</sequence>
<dbReference type="CDD" id="cd00156">
    <property type="entry name" value="REC"/>
    <property type="match status" value="1"/>
</dbReference>
<dbReference type="Pfam" id="PF00072">
    <property type="entry name" value="Response_reg"/>
    <property type="match status" value="1"/>
</dbReference>
<evidence type="ECO:0000256" key="1">
    <source>
        <dbReference type="PROSITE-ProRule" id="PRU00169"/>
    </source>
</evidence>
<gene>
    <name evidence="3" type="ORF">FOZ60_003507</name>
</gene>
<feature type="domain" description="Response regulatory" evidence="2">
    <location>
        <begin position="91"/>
        <end position="158"/>
    </location>
</feature>
<dbReference type="InterPro" id="IPR001789">
    <property type="entry name" value="Sig_transdc_resp-reg_receiver"/>
</dbReference>
<organism evidence="3 4">
    <name type="scientific">Perkinsus olseni</name>
    <name type="common">Perkinsus atlanticus</name>
    <dbReference type="NCBI Taxonomy" id="32597"/>
    <lineage>
        <taxon>Eukaryota</taxon>
        <taxon>Sar</taxon>
        <taxon>Alveolata</taxon>
        <taxon>Perkinsozoa</taxon>
        <taxon>Perkinsea</taxon>
        <taxon>Perkinsida</taxon>
        <taxon>Perkinsidae</taxon>
        <taxon>Perkinsus</taxon>
    </lineage>
</organism>